<name>F0ZLB9_DICPU</name>
<dbReference type="KEGG" id="dpp:DICPUDRAFT_23422"/>
<dbReference type="Proteomes" id="UP000001064">
    <property type="component" value="Unassembled WGS sequence"/>
</dbReference>
<dbReference type="FunCoup" id="F0ZLB9">
    <property type="interactions" value="937"/>
</dbReference>
<dbReference type="OMA" id="ERCKDNE"/>
<dbReference type="GeneID" id="10501630"/>
<dbReference type="PANTHER" id="PTHR32142:SF55">
    <property type="entry name" value="ANKYRIN REPEAT-CONTAINING PROTEIN-RELATED"/>
    <property type="match status" value="1"/>
</dbReference>
<evidence type="ECO:0000313" key="1">
    <source>
        <dbReference type="EMBL" id="EGC35287.1"/>
    </source>
</evidence>
<accession>F0ZLB9</accession>
<dbReference type="EMBL" id="GL871065">
    <property type="protein sequence ID" value="EGC35287.1"/>
    <property type="molecule type" value="Genomic_DNA"/>
</dbReference>
<keyword evidence="2" id="KW-1185">Reference proteome</keyword>
<evidence type="ECO:0000313" key="2">
    <source>
        <dbReference type="Proteomes" id="UP000001064"/>
    </source>
</evidence>
<dbReference type="RefSeq" id="XP_003288213.1">
    <property type="nucleotide sequence ID" value="XM_003288165.1"/>
</dbReference>
<gene>
    <name evidence="1" type="ORF">DICPUDRAFT_23422</name>
</gene>
<protein>
    <submittedName>
        <fullName evidence="1">Uncharacterized protein</fullName>
    </submittedName>
</protein>
<dbReference type="VEuPathDB" id="AmoebaDB:DICPUDRAFT_23422"/>
<dbReference type="PANTHER" id="PTHR32142">
    <property type="entry name" value="B BOX-TYPE DOMAIN-CONTAINING PROTEIN-RELATED"/>
    <property type="match status" value="1"/>
</dbReference>
<sequence length="76" mass="9247">EYLFWKVFGNTYILSEILNRVHSRVYELPSISDYKFGYRRKFSTITSVAWMVEHNVWELLKYKLKVNEKLHFGNVN</sequence>
<feature type="non-terminal residue" evidence="1">
    <location>
        <position position="76"/>
    </location>
</feature>
<dbReference type="InParanoid" id="F0ZLB9"/>
<reference evidence="2" key="1">
    <citation type="journal article" date="2011" name="Genome Biol.">
        <title>Comparative genomics of the social amoebae Dictyostelium discoideum and Dictyostelium purpureum.</title>
        <authorList>
            <consortium name="US DOE Joint Genome Institute (JGI-PGF)"/>
            <person name="Sucgang R."/>
            <person name="Kuo A."/>
            <person name="Tian X."/>
            <person name="Salerno W."/>
            <person name="Parikh A."/>
            <person name="Feasley C.L."/>
            <person name="Dalin E."/>
            <person name="Tu H."/>
            <person name="Huang E."/>
            <person name="Barry K."/>
            <person name="Lindquist E."/>
            <person name="Shapiro H."/>
            <person name="Bruce D."/>
            <person name="Schmutz J."/>
            <person name="Salamov A."/>
            <person name="Fey P."/>
            <person name="Gaudet P."/>
            <person name="Anjard C."/>
            <person name="Babu M.M."/>
            <person name="Basu S."/>
            <person name="Bushmanova Y."/>
            <person name="van der Wel H."/>
            <person name="Katoh-Kurasawa M."/>
            <person name="Dinh C."/>
            <person name="Coutinho P.M."/>
            <person name="Saito T."/>
            <person name="Elias M."/>
            <person name="Schaap P."/>
            <person name="Kay R.R."/>
            <person name="Henrissat B."/>
            <person name="Eichinger L."/>
            <person name="Rivero F."/>
            <person name="Putnam N.H."/>
            <person name="West C.M."/>
            <person name="Loomis W.F."/>
            <person name="Chisholm R.L."/>
            <person name="Shaulsky G."/>
            <person name="Strassmann J.E."/>
            <person name="Queller D.C."/>
            <person name="Kuspa A."/>
            <person name="Grigoriev I.V."/>
        </authorList>
    </citation>
    <scope>NUCLEOTIDE SEQUENCE [LARGE SCALE GENOMIC DNA]</scope>
    <source>
        <strain evidence="2">QSDP1</strain>
    </source>
</reference>
<organism evidence="1 2">
    <name type="scientific">Dictyostelium purpureum</name>
    <name type="common">Slime mold</name>
    <dbReference type="NCBI Taxonomy" id="5786"/>
    <lineage>
        <taxon>Eukaryota</taxon>
        <taxon>Amoebozoa</taxon>
        <taxon>Evosea</taxon>
        <taxon>Eumycetozoa</taxon>
        <taxon>Dictyostelia</taxon>
        <taxon>Dictyosteliales</taxon>
        <taxon>Dictyosteliaceae</taxon>
        <taxon>Dictyostelium</taxon>
    </lineage>
</organism>
<dbReference type="AlphaFoldDB" id="F0ZLB9"/>
<feature type="non-terminal residue" evidence="1">
    <location>
        <position position="1"/>
    </location>
</feature>
<proteinExistence type="predicted"/>